<dbReference type="Pfam" id="PF04203">
    <property type="entry name" value="Sortase"/>
    <property type="match status" value="1"/>
</dbReference>
<evidence type="ECO:0000256" key="1">
    <source>
        <dbReference type="ARBA" id="ARBA00022801"/>
    </source>
</evidence>
<dbReference type="InterPro" id="IPR005754">
    <property type="entry name" value="Sortase"/>
</dbReference>
<organism evidence="5 6">
    <name type="scientific">Rubrobacter marinus</name>
    <dbReference type="NCBI Taxonomy" id="2653852"/>
    <lineage>
        <taxon>Bacteria</taxon>
        <taxon>Bacillati</taxon>
        <taxon>Actinomycetota</taxon>
        <taxon>Rubrobacteria</taxon>
        <taxon>Rubrobacterales</taxon>
        <taxon>Rubrobacteraceae</taxon>
        <taxon>Rubrobacter</taxon>
    </lineage>
</organism>
<keyword evidence="4" id="KW-0472">Membrane</keyword>
<evidence type="ECO:0000313" key="5">
    <source>
        <dbReference type="EMBL" id="QIN80970.1"/>
    </source>
</evidence>
<dbReference type="KEGG" id="rmar:GBA65_21155"/>
<dbReference type="SUPFAM" id="SSF63817">
    <property type="entry name" value="Sortase"/>
    <property type="match status" value="1"/>
</dbReference>
<dbReference type="NCBIfam" id="TIGR01076">
    <property type="entry name" value="sortase_fam"/>
    <property type="match status" value="1"/>
</dbReference>
<feature type="region of interest" description="Disordered" evidence="3">
    <location>
        <begin position="67"/>
        <end position="133"/>
    </location>
</feature>
<reference evidence="5 6" key="1">
    <citation type="submission" date="2019-10" db="EMBL/GenBank/DDBJ databases">
        <title>Rubrobacter sp nov SCSIO 52915 isolated from a deep-sea sediment in the South China Sea.</title>
        <authorList>
            <person name="Chen R.W."/>
        </authorList>
    </citation>
    <scope>NUCLEOTIDE SEQUENCE [LARGE SCALE GENOMIC DNA]</scope>
    <source>
        <strain evidence="5 6">SCSIO 52915</strain>
        <plasmid evidence="5 6">unnamed1</plasmid>
    </source>
</reference>
<dbReference type="Gene3D" id="2.40.260.10">
    <property type="entry name" value="Sortase"/>
    <property type="match status" value="1"/>
</dbReference>
<keyword evidence="5" id="KW-0614">Plasmid</keyword>
<protein>
    <submittedName>
        <fullName evidence="5">Sortase</fullName>
    </submittedName>
</protein>
<evidence type="ECO:0000256" key="2">
    <source>
        <dbReference type="PIRSR" id="PIRSR605754-1"/>
    </source>
</evidence>
<name>A0A6G8Q3G6_9ACTN</name>
<dbReference type="InterPro" id="IPR023365">
    <property type="entry name" value="Sortase_dom-sf"/>
</dbReference>
<gene>
    <name evidence="5" type="ORF">GBA65_21155</name>
</gene>
<feature type="compositionally biased region" description="Basic and acidic residues" evidence="3">
    <location>
        <begin position="86"/>
        <end position="129"/>
    </location>
</feature>
<feature type="transmembrane region" description="Helical" evidence="4">
    <location>
        <begin position="35"/>
        <end position="54"/>
    </location>
</feature>
<keyword evidence="1" id="KW-0378">Hydrolase</keyword>
<evidence type="ECO:0000256" key="3">
    <source>
        <dbReference type="SAM" id="MobiDB-lite"/>
    </source>
</evidence>
<dbReference type="EMBL" id="CP045122">
    <property type="protein sequence ID" value="QIN80970.1"/>
    <property type="molecule type" value="Genomic_DNA"/>
</dbReference>
<proteinExistence type="predicted"/>
<evidence type="ECO:0000256" key="4">
    <source>
        <dbReference type="SAM" id="Phobius"/>
    </source>
</evidence>
<sequence length="281" mass="30873">MQRFKSRRRIRDGRVYRSGRGSGDKPVFVRRRTGAYVFVGLLVVALGTLALYGAGAASRSDGAGALARVEEPTVPDPPRAVSEEPAAEKRAEEEAARQRAAEEEERRRQEAERRAAEERAAAEAARAPDDPTTYLTVPKLGVYGHTVRNDDSQEALDLGAIKVPGTGFPWEEGDTNTYVAGHRIGWPGTESYYQFYDLPSMQPGDEVILEDSEGRVYEYRVTEIFAVSPSDTWVTQPIPGRDVVSLQTCTETPDDWWTLGPGLYGGGPDSGRLVVRADRVA</sequence>
<dbReference type="Proteomes" id="UP000502706">
    <property type="component" value="Plasmid unnamed1"/>
</dbReference>
<dbReference type="InterPro" id="IPR042003">
    <property type="entry name" value="Sortase_E"/>
</dbReference>
<evidence type="ECO:0000313" key="6">
    <source>
        <dbReference type="Proteomes" id="UP000502706"/>
    </source>
</evidence>
<feature type="active site" description="Proton donor/acceptor" evidence="2">
    <location>
        <position position="182"/>
    </location>
</feature>
<keyword evidence="6" id="KW-1185">Reference proteome</keyword>
<feature type="active site" description="Acyl-thioester intermediate" evidence="2">
    <location>
        <position position="249"/>
    </location>
</feature>
<keyword evidence="4" id="KW-0812">Transmembrane</keyword>
<feature type="region of interest" description="Disordered" evidence="3">
    <location>
        <begin position="1"/>
        <end position="24"/>
    </location>
</feature>
<dbReference type="GO" id="GO:0016787">
    <property type="term" value="F:hydrolase activity"/>
    <property type="evidence" value="ECO:0007669"/>
    <property type="project" value="UniProtKB-KW"/>
</dbReference>
<dbReference type="AlphaFoldDB" id="A0A6G8Q3G6"/>
<dbReference type="CDD" id="cd05830">
    <property type="entry name" value="Sortase_E"/>
    <property type="match status" value="1"/>
</dbReference>
<accession>A0A6G8Q3G6</accession>
<feature type="compositionally biased region" description="Basic residues" evidence="3">
    <location>
        <begin position="1"/>
        <end position="11"/>
    </location>
</feature>
<keyword evidence="4" id="KW-1133">Transmembrane helix</keyword>
<geneLocation type="plasmid" evidence="5 6">
    <name>unnamed1</name>
</geneLocation>
<dbReference type="RefSeq" id="WP_166398685.1">
    <property type="nucleotide sequence ID" value="NZ_CP045122.1"/>
</dbReference>